<comment type="similarity">
    <text evidence="1 2">Belongs to the phD/YefM antitoxin family.</text>
</comment>
<comment type="function">
    <text evidence="2">Antitoxin component of a type II toxin-antitoxin (TA) system.</text>
</comment>
<evidence type="ECO:0000313" key="4">
    <source>
        <dbReference type="Proteomes" id="UP000230775"/>
    </source>
</evidence>
<dbReference type="AlphaFoldDB" id="A0A2H0WQB8"/>
<dbReference type="Proteomes" id="UP000230775">
    <property type="component" value="Unassembled WGS sequence"/>
</dbReference>
<reference evidence="4" key="1">
    <citation type="submission" date="2017-09" db="EMBL/GenBank/DDBJ databases">
        <title>Depth-based differentiation of microbial function through sediment-hosted aquifers and enrichment of novel symbionts in the deep terrestrial subsurface.</title>
        <authorList>
            <person name="Probst A.J."/>
            <person name="Ladd B."/>
            <person name="Jarett J.K."/>
            <person name="Geller-Mcgrath D.E."/>
            <person name="Sieber C.M.K."/>
            <person name="Emerson J.B."/>
            <person name="Anantharaman K."/>
            <person name="Thomas B.C."/>
            <person name="Malmstrom R."/>
            <person name="Stieglmeier M."/>
            <person name="Klingl A."/>
            <person name="Woyke T."/>
            <person name="Ryan C.M."/>
            <person name="Banfield J.F."/>
        </authorList>
    </citation>
    <scope>NUCLEOTIDE SEQUENCE [LARGE SCALE GENOMIC DNA]</scope>
</reference>
<protein>
    <recommendedName>
        <fullName evidence="2">Antitoxin</fullName>
    </recommendedName>
</protein>
<proteinExistence type="inferred from homology"/>
<evidence type="ECO:0000256" key="1">
    <source>
        <dbReference type="ARBA" id="ARBA00009981"/>
    </source>
</evidence>
<dbReference type="EMBL" id="PEZI01000013">
    <property type="protein sequence ID" value="PIS14821.1"/>
    <property type="molecule type" value="Genomic_DNA"/>
</dbReference>
<sequence length="96" mass="10823">MALDNVQKQCTIKVDMDTITTTTLRNNLADAIDEVTKKNYLLVAKRGKITSALVSIDLFEDLIALSNKKYLASIKKAREEYKKGDIFSHQQVFGEV</sequence>
<evidence type="ECO:0000256" key="2">
    <source>
        <dbReference type="RuleBase" id="RU362080"/>
    </source>
</evidence>
<evidence type="ECO:0000313" key="3">
    <source>
        <dbReference type="EMBL" id="PIS14821.1"/>
    </source>
</evidence>
<gene>
    <name evidence="3" type="ORF">COT64_00580</name>
</gene>
<organism evidence="3 4">
    <name type="scientific">Candidatus Shapirobacteria bacterium CG09_land_8_20_14_0_10_39_12</name>
    <dbReference type="NCBI Taxonomy" id="1974885"/>
    <lineage>
        <taxon>Bacteria</taxon>
        <taxon>Candidatus Shapironibacteriota</taxon>
    </lineage>
</organism>
<dbReference type="Gene3D" id="3.40.1620.10">
    <property type="entry name" value="YefM-like domain"/>
    <property type="match status" value="1"/>
</dbReference>
<name>A0A2H0WQB8_9BACT</name>
<dbReference type="InterPro" id="IPR006442">
    <property type="entry name" value="Antitoxin_Phd/YefM"/>
</dbReference>
<dbReference type="Pfam" id="PF02604">
    <property type="entry name" value="PhdYeFM_antitox"/>
    <property type="match status" value="1"/>
</dbReference>
<comment type="caution">
    <text evidence="3">The sequence shown here is derived from an EMBL/GenBank/DDBJ whole genome shotgun (WGS) entry which is preliminary data.</text>
</comment>
<dbReference type="SUPFAM" id="SSF143120">
    <property type="entry name" value="YefM-like"/>
    <property type="match status" value="1"/>
</dbReference>
<dbReference type="InterPro" id="IPR036165">
    <property type="entry name" value="YefM-like_sf"/>
</dbReference>
<accession>A0A2H0WQB8</accession>